<comment type="caution">
    <text evidence="1">The sequence shown here is derived from an EMBL/GenBank/DDBJ whole genome shotgun (WGS) entry which is preliminary data.</text>
</comment>
<organism evidence="1 2">
    <name type="scientific">Virgisporangium ochraceum</name>
    <dbReference type="NCBI Taxonomy" id="65505"/>
    <lineage>
        <taxon>Bacteria</taxon>
        <taxon>Bacillati</taxon>
        <taxon>Actinomycetota</taxon>
        <taxon>Actinomycetes</taxon>
        <taxon>Micromonosporales</taxon>
        <taxon>Micromonosporaceae</taxon>
        <taxon>Virgisporangium</taxon>
    </lineage>
</organism>
<keyword evidence="2" id="KW-1185">Reference proteome</keyword>
<protein>
    <recommendedName>
        <fullName evidence="3">DUF4331 domain-containing protein</fullName>
    </recommendedName>
</protein>
<sequence length="472" mass="51092">MSTIRRPARQRVLAAAFAVAVTGAGLTTLGPGSSLASSHREAPLVAGEPRLDNTDVYAFVSPDAPDTVTLVANWVPLQEPNGGPNFYAWATQVAYDINIDSDGDARPDITYRWTFEDRYRNKNTFLYNTGPVTSLDDPDLNFRQFYDLERITPSGTTKLLDDAPAAPSFTGPASFPNYGTVSDAAIRPFGSKGRSFAGQADDPFFLDLRVFDLLYGGDLSEIGQDTVKGYNVNTIALRVPKTDLALKGDPTRNPVIGVWSTTSRQRVEVVLPDNTRLMSGGHQQVSRLGMPLVNEVVIPVGRKDEFNATKPQDDAKFLPFVTNPEVPRLVQQLYMIPAPATPRNDLVQAFLTGFCKACGPVQADLNSQRLNKDVDPARFRPSEQLRLNMSIAPSADPNRLGVVGGDLAGFPNGRRLADDALDVTLQAAEGVLLPGHPAAVDGLGDGVNANNVPFRQRFPYVALPNTVAVNTQ</sequence>
<dbReference type="AlphaFoldDB" id="A0A8J4EAD0"/>
<evidence type="ECO:0008006" key="3">
    <source>
        <dbReference type="Google" id="ProtNLM"/>
    </source>
</evidence>
<accession>A0A8J4EAD0</accession>
<dbReference type="InterPro" id="IPR025566">
    <property type="entry name" value="DUF4331"/>
</dbReference>
<dbReference type="Pfam" id="PF14224">
    <property type="entry name" value="DUF4331"/>
    <property type="match status" value="1"/>
</dbReference>
<name>A0A8J4EAD0_9ACTN</name>
<evidence type="ECO:0000313" key="1">
    <source>
        <dbReference type="EMBL" id="GIJ67404.1"/>
    </source>
</evidence>
<proteinExistence type="predicted"/>
<gene>
    <name evidence="1" type="ORF">Voc01_023210</name>
</gene>
<evidence type="ECO:0000313" key="2">
    <source>
        <dbReference type="Proteomes" id="UP000635606"/>
    </source>
</evidence>
<dbReference type="EMBL" id="BOPH01000025">
    <property type="protein sequence ID" value="GIJ67404.1"/>
    <property type="molecule type" value="Genomic_DNA"/>
</dbReference>
<reference evidence="1" key="1">
    <citation type="submission" date="2021-01" db="EMBL/GenBank/DDBJ databases">
        <title>Whole genome shotgun sequence of Virgisporangium ochraceum NBRC 16418.</title>
        <authorList>
            <person name="Komaki H."/>
            <person name="Tamura T."/>
        </authorList>
    </citation>
    <scope>NUCLEOTIDE SEQUENCE</scope>
    <source>
        <strain evidence="1">NBRC 16418</strain>
    </source>
</reference>
<dbReference type="RefSeq" id="WP_203927364.1">
    <property type="nucleotide sequence ID" value="NZ_BOPH01000025.1"/>
</dbReference>
<dbReference type="Proteomes" id="UP000635606">
    <property type="component" value="Unassembled WGS sequence"/>
</dbReference>